<feature type="domain" description="MoaB/Mog" evidence="8">
    <location>
        <begin position="189"/>
        <end position="327"/>
    </location>
</feature>
<evidence type="ECO:0000256" key="7">
    <source>
        <dbReference type="RuleBase" id="RU365090"/>
    </source>
</evidence>
<gene>
    <name evidence="9" type="ORF">FB556_2684</name>
</gene>
<dbReference type="Pfam" id="PF00994">
    <property type="entry name" value="MoCF_biosynth"/>
    <property type="match status" value="2"/>
</dbReference>
<dbReference type="OrthoDB" id="9804758at2"/>
<comment type="function">
    <text evidence="1 7">Catalyzes the insertion of molybdate into adenylated molybdopterin with the concomitant release of AMP.</text>
</comment>
<dbReference type="AlphaFoldDB" id="A0A542ZYT6"/>
<dbReference type="GO" id="GO:0046872">
    <property type="term" value="F:metal ion binding"/>
    <property type="evidence" value="ECO:0007669"/>
    <property type="project" value="UniProtKB-UniRule"/>
</dbReference>
<dbReference type="PANTHER" id="PTHR10192">
    <property type="entry name" value="MOLYBDOPTERIN BIOSYNTHESIS PROTEIN"/>
    <property type="match status" value="1"/>
</dbReference>
<dbReference type="GO" id="GO:0061599">
    <property type="term" value="F:molybdopterin molybdotransferase activity"/>
    <property type="evidence" value="ECO:0007669"/>
    <property type="project" value="UniProtKB-UniRule"/>
</dbReference>
<dbReference type="CDD" id="cd00887">
    <property type="entry name" value="MoeA"/>
    <property type="match status" value="1"/>
</dbReference>
<comment type="cofactor">
    <cofactor evidence="7">
        <name>Mg(2+)</name>
        <dbReference type="ChEBI" id="CHEBI:18420"/>
    </cofactor>
</comment>
<accession>A0A542ZYT6</accession>
<dbReference type="GO" id="GO:0006777">
    <property type="term" value="P:Mo-molybdopterin cofactor biosynthetic process"/>
    <property type="evidence" value="ECO:0007669"/>
    <property type="project" value="UniProtKB-UniRule"/>
</dbReference>
<comment type="caution">
    <text evidence="9">The sequence shown here is derived from an EMBL/GenBank/DDBJ whole genome shotgun (WGS) entry which is preliminary data.</text>
</comment>
<dbReference type="Pfam" id="PF03454">
    <property type="entry name" value="MoeA_C"/>
    <property type="match status" value="1"/>
</dbReference>
<dbReference type="SMART" id="SM00852">
    <property type="entry name" value="MoCF_biosynth"/>
    <property type="match status" value="2"/>
</dbReference>
<dbReference type="Gene3D" id="3.90.105.10">
    <property type="entry name" value="Molybdopterin biosynthesis moea protein, domain 2"/>
    <property type="match status" value="1"/>
</dbReference>
<dbReference type="Gene3D" id="3.40.980.10">
    <property type="entry name" value="MoaB/Mog-like domain"/>
    <property type="match status" value="2"/>
</dbReference>
<feature type="domain" description="MoaB/Mog" evidence="8">
    <location>
        <begin position="444"/>
        <end position="589"/>
    </location>
</feature>
<dbReference type="EC" id="2.10.1.1" evidence="7"/>
<dbReference type="Pfam" id="PF03453">
    <property type="entry name" value="MoeA_N"/>
    <property type="match status" value="1"/>
</dbReference>
<evidence type="ECO:0000256" key="6">
    <source>
        <dbReference type="ARBA" id="ARBA00047317"/>
    </source>
</evidence>
<dbReference type="InterPro" id="IPR001453">
    <property type="entry name" value="MoaB/Mog_dom"/>
</dbReference>
<evidence type="ECO:0000256" key="3">
    <source>
        <dbReference type="ARBA" id="ARBA00010763"/>
    </source>
</evidence>
<dbReference type="InterPro" id="IPR005111">
    <property type="entry name" value="MoeA_C_domain_IV"/>
</dbReference>
<dbReference type="InterPro" id="IPR036425">
    <property type="entry name" value="MoaB/Mog-like_dom_sf"/>
</dbReference>
<evidence type="ECO:0000256" key="2">
    <source>
        <dbReference type="ARBA" id="ARBA00005046"/>
    </source>
</evidence>
<keyword evidence="5 7" id="KW-0501">Molybdenum cofactor biosynthesis</keyword>
<dbReference type="SUPFAM" id="SSF63882">
    <property type="entry name" value="MoeA N-terminal region -like"/>
    <property type="match status" value="1"/>
</dbReference>
<dbReference type="PANTHER" id="PTHR10192:SF5">
    <property type="entry name" value="GEPHYRIN"/>
    <property type="match status" value="1"/>
</dbReference>
<dbReference type="InterPro" id="IPR036688">
    <property type="entry name" value="MoeA_C_domain_IV_sf"/>
</dbReference>
<dbReference type="InterPro" id="IPR038987">
    <property type="entry name" value="MoeA-like"/>
</dbReference>
<organism evidence="9 10">
    <name type="scientific">Enteractinococcus coprophilus</name>
    <dbReference type="NCBI Taxonomy" id="1027633"/>
    <lineage>
        <taxon>Bacteria</taxon>
        <taxon>Bacillati</taxon>
        <taxon>Actinomycetota</taxon>
        <taxon>Actinomycetes</taxon>
        <taxon>Micrococcales</taxon>
        <taxon>Micrococcaceae</taxon>
    </lineage>
</organism>
<dbReference type="GO" id="GO:0005829">
    <property type="term" value="C:cytosol"/>
    <property type="evidence" value="ECO:0007669"/>
    <property type="project" value="TreeGrafter"/>
</dbReference>
<name>A0A542ZYT6_9MICC</name>
<keyword evidence="10" id="KW-1185">Reference proteome</keyword>
<dbReference type="InterPro" id="IPR005110">
    <property type="entry name" value="MoeA_linker/N"/>
</dbReference>
<comment type="similarity">
    <text evidence="3 7">Belongs to the MoeA family.</text>
</comment>
<evidence type="ECO:0000256" key="4">
    <source>
        <dbReference type="ARBA" id="ARBA00022505"/>
    </source>
</evidence>
<dbReference type="SUPFAM" id="SSF63867">
    <property type="entry name" value="MoeA C-terminal domain-like"/>
    <property type="match status" value="1"/>
</dbReference>
<dbReference type="EMBL" id="VFOU01000005">
    <property type="protein sequence ID" value="TQL65489.1"/>
    <property type="molecule type" value="Genomic_DNA"/>
</dbReference>
<keyword evidence="7" id="KW-0479">Metal-binding</keyword>
<dbReference type="RefSeq" id="WP_141868488.1">
    <property type="nucleotide sequence ID" value="NZ_BAABAN010000017.1"/>
</dbReference>
<evidence type="ECO:0000313" key="9">
    <source>
        <dbReference type="EMBL" id="TQL65489.1"/>
    </source>
</evidence>
<reference evidence="9 10" key="1">
    <citation type="submission" date="2019-06" db="EMBL/GenBank/DDBJ databases">
        <title>Sequencing the genomes of 1000 actinobacteria strains.</title>
        <authorList>
            <person name="Klenk H.-P."/>
        </authorList>
    </citation>
    <scope>NUCLEOTIDE SEQUENCE [LARGE SCALE GENOMIC DNA]</scope>
    <source>
        <strain evidence="9 10">DSM 24083</strain>
    </source>
</reference>
<evidence type="ECO:0000259" key="8">
    <source>
        <dbReference type="SMART" id="SM00852"/>
    </source>
</evidence>
<dbReference type="UniPathway" id="UPA00344"/>
<evidence type="ECO:0000256" key="1">
    <source>
        <dbReference type="ARBA" id="ARBA00002901"/>
    </source>
</evidence>
<keyword evidence="7" id="KW-0808">Transferase</keyword>
<evidence type="ECO:0000256" key="5">
    <source>
        <dbReference type="ARBA" id="ARBA00023150"/>
    </source>
</evidence>
<keyword evidence="7" id="KW-0460">Magnesium</keyword>
<protein>
    <recommendedName>
        <fullName evidence="7">Molybdopterin molybdenumtransferase</fullName>
        <ecNumber evidence="7">2.10.1.1</ecNumber>
    </recommendedName>
</protein>
<dbReference type="SUPFAM" id="SSF53218">
    <property type="entry name" value="Molybdenum cofactor biosynthesis proteins"/>
    <property type="match status" value="2"/>
</dbReference>
<keyword evidence="4 7" id="KW-0500">Molybdenum</keyword>
<dbReference type="InterPro" id="IPR036135">
    <property type="entry name" value="MoeA_linker/N_sf"/>
</dbReference>
<comment type="pathway">
    <text evidence="2 7">Cofactor biosynthesis; molybdopterin biosynthesis.</text>
</comment>
<dbReference type="Proteomes" id="UP000319746">
    <property type="component" value="Unassembled WGS sequence"/>
</dbReference>
<dbReference type="Gene3D" id="2.170.190.11">
    <property type="entry name" value="Molybdopterin biosynthesis moea protein, domain 3"/>
    <property type="match status" value="1"/>
</dbReference>
<proteinExistence type="inferred from homology"/>
<evidence type="ECO:0000313" key="10">
    <source>
        <dbReference type="Proteomes" id="UP000319746"/>
    </source>
</evidence>
<sequence length="600" mass="63430">MTMSTETYADTLARLLLDTVGELPALPLPLTEAMGWRLAADLVTKHPSPRFDNSQMDGYGIGYANVAGGRFRVGPDVPAGTDPADIYHYGVNGYGHDTAVPIMTGAKIPEDVVAIIPVEQTDPPHFVATGEYVHLPSVEVGTFIRKTGSDLPAGTVLARESTVVDAALIAAAASQGIAELTVKARPKIAVIAGGDEVVAGRAPREAQIFDANTPLMRGFAQTHGMDIIATGSTTDELRDFQSEIDRLIRDHAPDIILTSGGISEGKYEVVRQLLERLEVSWVGKIQQQPGGPQGYGVYGRTPILALPGNPISTLVSLRMVIVPALWKAFRSGWAPVAVQTKVNSTVTGIRGKTQYRRAMIGLQGADLVAQLQGEASSHLLAQAVGSNALLEVPPLSRFKPGQTVTAHLFADATFDVAVKPLPRMQSQSVSEGRDTHGGQGKTAQVIIASTRAAAGTYEDEAGPQIVSWLRSKGYVTPNAVVVADHDLADTIAQLVSDDQEALPDVLITSGGTGISPTDQTVDVIGEILDVQLPHVMTAILLEGLKHTPNAALSRGIAGVVGNTFVATLPGSLGGVRDGMTVLDEMIDHIVDQIRGEDHQR</sequence>
<comment type="catalytic activity">
    <reaction evidence="6">
        <text>adenylyl-molybdopterin + molybdate = Mo-molybdopterin + AMP + H(+)</text>
        <dbReference type="Rhea" id="RHEA:35047"/>
        <dbReference type="ChEBI" id="CHEBI:15378"/>
        <dbReference type="ChEBI" id="CHEBI:36264"/>
        <dbReference type="ChEBI" id="CHEBI:62727"/>
        <dbReference type="ChEBI" id="CHEBI:71302"/>
        <dbReference type="ChEBI" id="CHEBI:456215"/>
        <dbReference type="EC" id="2.10.1.1"/>
    </reaction>
</comment>
<dbReference type="Gene3D" id="2.40.340.10">
    <property type="entry name" value="MoeA, C-terminal, domain IV"/>
    <property type="match status" value="1"/>
</dbReference>
<dbReference type="CDD" id="cd00886">
    <property type="entry name" value="MogA_MoaB"/>
    <property type="match status" value="1"/>
</dbReference>